<sequence length="732" mass="82899">MDQGATLRHFAKKVVNLSSGLLLARLPIPKSRNVGCVELLLSLGDLAGGPLFIAVRRPESPPRHYEAMFRSLFVLLASGAVTVTSKCVDGKDNVITFHDTTNGIEEDVEEIERAVTPRKTKRGKRDDLQGIRGFAILFVLLMHLKPDSFRLGFIGVDIFFVLSGFLITKILLGKKLSSNSIGTFYLRRFKRIVPLYMMLATATYIYGNFYLLLPDRKQIVDDLAWVCTYSSNIQPIFEKLGYWDQLSTYRFFVHTWSLAVELQYYLIAPVLMGIASCCEQNTRRILFFCLAAFSIVFQLLSPPKIAYGFLLSRTWQFMCGSIAYEYLEGRQTANTYQLLSHQDNDEPHRTTRRVPQKRAPALHDTAFTTAIFFTLLQLVLVSPDFVSDDVARIFSTLLAGITIYVNSNSLCLANPVIVYCGDISYVLYLIHWPVIVAARYYTDTQQLSIGATIVVLLVSFGVSIVVHHSAEKFFIASGVLPALICVAACYIFVFGTETEYLKSPPLESIDPNSSKIKYAIEWNLREDRKVFFQLPCDADNDTQLYTKYKGEPQLRCVAKGNGTANVLLIGNSIAYRAYPLIHDIMKGRFSTLRLFARSSCPALSNWCKEFSSATRSVVQHVKPDILMNIHHSTHPPFVAPITDLKSDLIFNQFQANVDFFSKYSKYIVIDMPYYKYPVLRTGAVLAKRFQQGLPPGDDLVVTWEQYINQTQYHRRRISSIKCKKCIINDVAD</sequence>
<keyword evidence="5" id="KW-1185">Reference proteome</keyword>
<dbReference type="PANTHER" id="PTHR23028:SF53">
    <property type="entry name" value="ACYL_TRANSF_3 DOMAIN-CONTAINING PROTEIN"/>
    <property type="match status" value="1"/>
</dbReference>
<keyword evidence="1" id="KW-0472">Membrane</keyword>
<evidence type="ECO:0000313" key="4">
    <source>
        <dbReference type="EMBL" id="KAK6736839.1"/>
    </source>
</evidence>
<accession>A0ABR1CEI1</accession>
<dbReference type="Pfam" id="PF19040">
    <property type="entry name" value="SGNH"/>
    <property type="match status" value="1"/>
</dbReference>
<evidence type="ECO:0000256" key="1">
    <source>
        <dbReference type="SAM" id="Phobius"/>
    </source>
</evidence>
<comment type="caution">
    <text evidence="4">The sequence shown here is derived from an EMBL/GenBank/DDBJ whole genome shotgun (WGS) entry which is preliminary data.</text>
</comment>
<evidence type="ECO:0000313" key="5">
    <source>
        <dbReference type="Proteomes" id="UP001303046"/>
    </source>
</evidence>
<dbReference type="InterPro" id="IPR050879">
    <property type="entry name" value="Acyltransferase_3"/>
</dbReference>
<dbReference type="InterPro" id="IPR002656">
    <property type="entry name" value="Acyl_transf_3_dom"/>
</dbReference>
<dbReference type="Pfam" id="PF01757">
    <property type="entry name" value="Acyl_transf_3"/>
    <property type="match status" value="1"/>
</dbReference>
<proteinExistence type="predicted"/>
<protein>
    <recommendedName>
        <fullName evidence="6">Acyltransferase</fullName>
    </recommendedName>
</protein>
<name>A0ABR1CEI1_NECAM</name>
<organism evidence="4 5">
    <name type="scientific">Necator americanus</name>
    <name type="common">Human hookworm</name>
    <dbReference type="NCBI Taxonomy" id="51031"/>
    <lineage>
        <taxon>Eukaryota</taxon>
        <taxon>Metazoa</taxon>
        <taxon>Ecdysozoa</taxon>
        <taxon>Nematoda</taxon>
        <taxon>Chromadorea</taxon>
        <taxon>Rhabditida</taxon>
        <taxon>Rhabditina</taxon>
        <taxon>Rhabditomorpha</taxon>
        <taxon>Strongyloidea</taxon>
        <taxon>Ancylostomatidae</taxon>
        <taxon>Bunostominae</taxon>
        <taxon>Necator</taxon>
    </lineage>
</organism>
<gene>
    <name evidence="4" type="primary">Necator_chrII.g7292</name>
    <name evidence="4" type="ORF">RB195_019499</name>
</gene>
<feature type="domain" description="SGNH" evidence="3">
    <location>
        <begin position="552"/>
        <end position="731"/>
    </location>
</feature>
<evidence type="ECO:0000259" key="2">
    <source>
        <dbReference type="Pfam" id="PF01757"/>
    </source>
</evidence>
<dbReference type="Proteomes" id="UP001303046">
    <property type="component" value="Unassembled WGS sequence"/>
</dbReference>
<dbReference type="PANTHER" id="PTHR23028">
    <property type="entry name" value="ACETYLTRANSFERASE"/>
    <property type="match status" value="1"/>
</dbReference>
<feature type="transmembrane region" description="Helical" evidence="1">
    <location>
        <begin position="473"/>
        <end position="495"/>
    </location>
</feature>
<feature type="transmembrane region" description="Helical" evidence="1">
    <location>
        <begin position="128"/>
        <end position="145"/>
    </location>
</feature>
<feature type="transmembrane region" description="Helical" evidence="1">
    <location>
        <begin position="425"/>
        <end position="441"/>
    </location>
</feature>
<feature type="transmembrane region" description="Helical" evidence="1">
    <location>
        <begin position="262"/>
        <end position="278"/>
    </location>
</feature>
<keyword evidence="1" id="KW-0812">Transmembrane</keyword>
<evidence type="ECO:0000259" key="3">
    <source>
        <dbReference type="Pfam" id="PF19040"/>
    </source>
</evidence>
<feature type="transmembrane region" description="Helical" evidence="1">
    <location>
        <begin position="447"/>
        <end position="466"/>
    </location>
</feature>
<dbReference type="InterPro" id="IPR043968">
    <property type="entry name" value="SGNH"/>
</dbReference>
<reference evidence="4 5" key="1">
    <citation type="submission" date="2023-08" db="EMBL/GenBank/DDBJ databases">
        <title>A Necator americanus chromosomal reference genome.</title>
        <authorList>
            <person name="Ilik V."/>
            <person name="Petrzelkova K.J."/>
            <person name="Pardy F."/>
            <person name="Fuh T."/>
            <person name="Niatou-Singa F.S."/>
            <person name="Gouil Q."/>
            <person name="Baker L."/>
            <person name="Ritchie M.E."/>
            <person name="Jex A.R."/>
            <person name="Gazzola D."/>
            <person name="Li H."/>
            <person name="Toshio Fujiwara R."/>
            <person name="Zhan B."/>
            <person name="Aroian R.V."/>
            <person name="Pafco B."/>
            <person name="Schwarz E.M."/>
        </authorList>
    </citation>
    <scope>NUCLEOTIDE SEQUENCE [LARGE SCALE GENOMIC DNA]</scope>
    <source>
        <strain evidence="4 5">Aroian</strain>
        <tissue evidence="4">Whole animal</tissue>
    </source>
</reference>
<feature type="transmembrane region" description="Helical" evidence="1">
    <location>
        <begin position="285"/>
        <end position="301"/>
    </location>
</feature>
<feature type="domain" description="Acyltransferase 3" evidence="2">
    <location>
        <begin position="127"/>
        <end position="467"/>
    </location>
</feature>
<feature type="transmembrane region" description="Helical" evidence="1">
    <location>
        <begin position="193"/>
        <end position="213"/>
    </location>
</feature>
<dbReference type="EMBL" id="JAVFWL010000002">
    <property type="protein sequence ID" value="KAK6736839.1"/>
    <property type="molecule type" value="Genomic_DNA"/>
</dbReference>
<feature type="transmembrane region" description="Helical" evidence="1">
    <location>
        <begin position="151"/>
        <end position="172"/>
    </location>
</feature>
<feature type="transmembrane region" description="Helical" evidence="1">
    <location>
        <begin position="361"/>
        <end position="381"/>
    </location>
</feature>
<keyword evidence="1" id="KW-1133">Transmembrane helix</keyword>
<feature type="transmembrane region" description="Helical" evidence="1">
    <location>
        <begin position="393"/>
        <end position="413"/>
    </location>
</feature>
<feature type="transmembrane region" description="Helical" evidence="1">
    <location>
        <begin position="307"/>
        <end position="327"/>
    </location>
</feature>
<evidence type="ECO:0008006" key="6">
    <source>
        <dbReference type="Google" id="ProtNLM"/>
    </source>
</evidence>